<reference evidence="2 3" key="1">
    <citation type="submission" date="2016-10" db="EMBL/GenBank/DDBJ databases">
        <authorList>
            <person name="de Groot N.N."/>
        </authorList>
    </citation>
    <scope>NUCLEOTIDE SEQUENCE [LARGE SCALE GENOMIC DNA]</scope>
    <source>
        <strain evidence="2 3">DSM 22007</strain>
    </source>
</reference>
<name>A0A1H9HG07_9RHOB</name>
<feature type="chain" id="PRO_5009300959" description="Secreted protein" evidence="1">
    <location>
        <begin position="24"/>
        <end position="97"/>
    </location>
</feature>
<sequence length="97" mass="10671">MKNFHKFSMLCLMTLLPAAPAVAMDAKIYPYASNVNYCPAGLQPVQIDGVISCGTPNQLISYQAIMAHPVSRKRSAYRRAKASRMVCPVGQKGCYMQ</sequence>
<evidence type="ECO:0000256" key="1">
    <source>
        <dbReference type="SAM" id="SignalP"/>
    </source>
</evidence>
<feature type="signal peptide" evidence="1">
    <location>
        <begin position="1"/>
        <end position="23"/>
    </location>
</feature>
<evidence type="ECO:0008006" key="4">
    <source>
        <dbReference type="Google" id="ProtNLM"/>
    </source>
</evidence>
<keyword evidence="1" id="KW-0732">Signal</keyword>
<evidence type="ECO:0000313" key="2">
    <source>
        <dbReference type="EMBL" id="SEQ61156.1"/>
    </source>
</evidence>
<accession>A0A1H9HG07</accession>
<protein>
    <recommendedName>
        <fullName evidence="4">Secreted protein</fullName>
    </recommendedName>
</protein>
<dbReference type="EMBL" id="FOEP01000009">
    <property type="protein sequence ID" value="SEQ61156.1"/>
    <property type="molecule type" value="Genomic_DNA"/>
</dbReference>
<organism evidence="2 3">
    <name type="scientific">Thalassovita taeanensis</name>
    <dbReference type="NCBI Taxonomy" id="657014"/>
    <lineage>
        <taxon>Bacteria</taxon>
        <taxon>Pseudomonadati</taxon>
        <taxon>Pseudomonadota</taxon>
        <taxon>Alphaproteobacteria</taxon>
        <taxon>Rhodobacterales</taxon>
        <taxon>Roseobacteraceae</taxon>
        <taxon>Thalassovita</taxon>
    </lineage>
</organism>
<dbReference type="AlphaFoldDB" id="A0A1H9HG07"/>
<keyword evidence="3" id="KW-1185">Reference proteome</keyword>
<dbReference type="STRING" id="657014.SAMN04488092_109104"/>
<evidence type="ECO:0000313" key="3">
    <source>
        <dbReference type="Proteomes" id="UP000198634"/>
    </source>
</evidence>
<proteinExistence type="predicted"/>
<gene>
    <name evidence="2" type="ORF">SAMN04488092_109104</name>
</gene>
<dbReference type="Proteomes" id="UP000198634">
    <property type="component" value="Unassembled WGS sequence"/>
</dbReference>